<dbReference type="AlphaFoldDB" id="A0AAU2A6J2"/>
<protein>
    <submittedName>
        <fullName evidence="2">Transposase</fullName>
    </submittedName>
</protein>
<dbReference type="InterPro" id="IPR038721">
    <property type="entry name" value="IS701-like_DDE_dom"/>
</dbReference>
<reference evidence="2" key="1">
    <citation type="submission" date="2022-10" db="EMBL/GenBank/DDBJ databases">
        <title>The complete genomes of actinobacterial strains from the NBC collection.</title>
        <authorList>
            <person name="Joergensen T.S."/>
            <person name="Alvarez Arevalo M."/>
            <person name="Sterndorff E.B."/>
            <person name="Faurdal D."/>
            <person name="Vuksanovic O."/>
            <person name="Mourched A.-S."/>
            <person name="Charusanti P."/>
            <person name="Shaw S."/>
            <person name="Blin K."/>
            <person name="Weber T."/>
        </authorList>
    </citation>
    <scope>NUCLEOTIDE SEQUENCE</scope>
    <source>
        <strain evidence="2">NBC_00093</strain>
    </source>
</reference>
<feature type="domain" description="Transposase IS701-like DDE" evidence="1">
    <location>
        <begin position="28"/>
        <end position="90"/>
    </location>
</feature>
<sequence length="195" mass="22053">MVDDLMRGGRWQRGDPKICMASVEELERMRSDRVMRRPVPTTWTQPQQGGQPPRHGKEFRFNKPDTWGDPDAATVQVTDRYGIARAMGWNRICPKLTTRSAWIDHTGELPSRKGVDLRGGGEDAEGEGGKVDLAEDHGRVRLVLDVFRAGGQVLLPRDRTRHCFLQALRADQLSNTCWASGDARRTNQAVWTSFR</sequence>
<proteinExistence type="predicted"/>
<dbReference type="EMBL" id="CP108222">
    <property type="protein sequence ID" value="WTT19507.1"/>
    <property type="molecule type" value="Genomic_DNA"/>
</dbReference>
<evidence type="ECO:0000313" key="2">
    <source>
        <dbReference type="EMBL" id="WTT19507.1"/>
    </source>
</evidence>
<name>A0AAU2A6J2_9ACTN</name>
<evidence type="ECO:0000259" key="1">
    <source>
        <dbReference type="Pfam" id="PF13546"/>
    </source>
</evidence>
<gene>
    <name evidence="2" type="ORF">OHA22_30265</name>
</gene>
<dbReference type="Pfam" id="PF13546">
    <property type="entry name" value="DDE_5"/>
    <property type="match status" value="1"/>
</dbReference>
<accession>A0AAU2A6J2</accession>
<organism evidence="2">
    <name type="scientific">Streptomyces sp. NBC_00093</name>
    <dbReference type="NCBI Taxonomy" id="2975649"/>
    <lineage>
        <taxon>Bacteria</taxon>
        <taxon>Bacillati</taxon>
        <taxon>Actinomycetota</taxon>
        <taxon>Actinomycetes</taxon>
        <taxon>Kitasatosporales</taxon>
        <taxon>Streptomycetaceae</taxon>
        <taxon>Streptomyces</taxon>
    </lineage>
</organism>